<keyword evidence="3 7" id="KW-0689">Ribosomal protein</keyword>
<evidence type="ECO:0000256" key="2">
    <source>
        <dbReference type="ARBA" id="ARBA00008889"/>
    </source>
</evidence>
<evidence type="ECO:0000256" key="6">
    <source>
        <dbReference type="ARBA" id="ARBA00035502"/>
    </source>
</evidence>
<sequence>MRKEDKATVIEQITATLKEYSHIYLTETTTLNAEKTSNLRRECFKNDIKLLVVKNSLLKKAMESLDADYTALFDSLKGSTTLMLSNTGNAPAKLIKAFKKDNDQLGFKAAYVEESFYGADQLDALVAIKSKNELIADVIALLQSPAKNVVSALQSGGSTLHGVLQTLSER</sequence>
<dbReference type="PANTHER" id="PTHR11560">
    <property type="entry name" value="39S RIBOSOMAL PROTEIN L10, MITOCHONDRIAL"/>
    <property type="match status" value="1"/>
</dbReference>
<evidence type="ECO:0000313" key="8">
    <source>
        <dbReference type="Proteomes" id="UP000886722"/>
    </source>
</evidence>
<evidence type="ECO:0000256" key="5">
    <source>
        <dbReference type="ARBA" id="ARBA00035202"/>
    </source>
</evidence>
<dbReference type="EMBL" id="DVKT01000060">
    <property type="protein sequence ID" value="HIT39947.1"/>
    <property type="molecule type" value="Genomic_DNA"/>
</dbReference>
<dbReference type="GO" id="GO:0005840">
    <property type="term" value="C:ribosome"/>
    <property type="evidence" value="ECO:0007669"/>
    <property type="project" value="UniProtKB-KW"/>
</dbReference>
<name>A0A9D1GF15_9BACT</name>
<dbReference type="Gene3D" id="3.30.70.1730">
    <property type="match status" value="1"/>
</dbReference>
<dbReference type="NCBIfam" id="NF000955">
    <property type="entry name" value="PRK00099.1-1"/>
    <property type="match status" value="1"/>
</dbReference>
<reference evidence="7" key="2">
    <citation type="journal article" date="2021" name="PeerJ">
        <title>Extensive microbial diversity within the chicken gut microbiome revealed by metagenomics and culture.</title>
        <authorList>
            <person name="Gilroy R."/>
            <person name="Ravi A."/>
            <person name="Getino M."/>
            <person name="Pursley I."/>
            <person name="Horton D.L."/>
            <person name="Alikhan N.F."/>
            <person name="Baker D."/>
            <person name="Gharbi K."/>
            <person name="Hall N."/>
            <person name="Watson M."/>
            <person name="Adriaenssens E.M."/>
            <person name="Foster-Nyarko E."/>
            <person name="Jarju S."/>
            <person name="Secka A."/>
            <person name="Antonio M."/>
            <person name="Oren A."/>
            <person name="Chaudhuri R.R."/>
            <person name="La Ragione R."/>
            <person name="Hildebrand F."/>
            <person name="Pallen M.J."/>
        </authorList>
    </citation>
    <scope>NUCLEOTIDE SEQUENCE</scope>
    <source>
        <strain evidence="7">21143</strain>
    </source>
</reference>
<dbReference type="SUPFAM" id="SSF160369">
    <property type="entry name" value="Ribosomal protein L10-like"/>
    <property type="match status" value="1"/>
</dbReference>
<comment type="function">
    <text evidence="1">Forms part of the ribosomal stalk, playing a central role in the interaction of the ribosome with GTP-bound translation factors.</text>
</comment>
<reference evidence="7" key="1">
    <citation type="submission" date="2020-10" db="EMBL/GenBank/DDBJ databases">
        <authorList>
            <person name="Gilroy R."/>
        </authorList>
    </citation>
    <scope>NUCLEOTIDE SEQUENCE</scope>
    <source>
        <strain evidence="7">21143</strain>
    </source>
</reference>
<protein>
    <recommendedName>
        <fullName evidence="5">Large ribosomal subunit protein uL10</fullName>
    </recommendedName>
    <alternativeName>
        <fullName evidence="6">50S ribosomal protein L10</fullName>
    </alternativeName>
</protein>
<comment type="caution">
    <text evidence="7">The sequence shown here is derived from an EMBL/GenBank/DDBJ whole genome shotgun (WGS) entry which is preliminary data.</text>
</comment>
<accession>A0A9D1GF15</accession>
<proteinExistence type="inferred from homology"/>
<keyword evidence="4" id="KW-0687">Ribonucleoprotein</keyword>
<dbReference type="InterPro" id="IPR043141">
    <property type="entry name" value="Ribosomal_uL10-like_sf"/>
</dbReference>
<dbReference type="AlphaFoldDB" id="A0A9D1GF15"/>
<dbReference type="InterPro" id="IPR047865">
    <property type="entry name" value="Ribosomal_uL10_bac_type"/>
</dbReference>
<comment type="similarity">
    <text evidence="2">Belongs to the universal ribosomal protein uL10 family.</text>
</comment>
<dbReference type="Proteomes" id="UP000886722">
    <property type="component" value="Unassembled WGS sequence"/>
</dbReference>
<dbReference type="Pfam" id="PF00466">
    <property type="entry name" value="Ribosomal_L10"/>
    <property type="match status" value="1"/>
</dbReference>
<evidence type="ECO:0000256" key="4">
    <source>
        <dbReference type="ARBA" id="ARBA00023274"/>
    </source>
</evidence>
<dbReference type="GO" id="GO:1990904">
    <property type="term" value="C:ribonucleoprotein complex"/>
    <property type="evidence" value="ECO:0007669"/>
    <property type="project" value="UniProtKB-KW"/>
</dbReference>
<organism evidence="7 8">
    <name type="scientific">Candidatus Caccoplasma intestinavium</name>
    <dbReference type="NCBI Taxonomy" id="2840716"/>
    <lineage>
        <taxon>Bacteria</taxon>
        <taxon>Pseudomonadati</taxon>
        <taxon>Bacteroidota</taxon>
        <taxon>Bacteroidia</taxon>
        <taxon>Bacteroidales</taxon>
        <taxon>Bacteroidaceae</taxon>
        <taxon>Bacteroidaceae incertae sedis</taxon>
        <taxon>Candidatus Caccoplasma</taxon>
    </lineage>
</organism>
<gene>
    <name evidence="7" type="ORF">IAD06_07940</name>
</gene>
<evidence type="ECO:0000313" key="7">
    <source>
        <dbReference type="EMBL" id="HIT39947.1"/>
    </source>
</evidence>
<evidence type="ECO:0000256" key="1">
    <source>
        <dbReference type="ARBA" id="ARBA00002633"/>
    </source>
</evidence>
<dbReference type="CDD" id="cd05797">
    <property type="entry name" value="Ribosomal_L10"/>
    <property type="match status" value="1"/>
</dbReference>
<evidence type="ECO:0000256" key="3">
    <source>
        <dbReference type="ARBA" id="ARBA00022980"/>
    </source>
</evidence>
<dbReference type="InterPro" id="IPR001790">
    <property type="entry name" value="Ribosomal_uL10"/>
</dbReference>